<dbReference type="GO" id="GO:0071766">
    <property type="term" value="P:Actinobacterium-type cell wall biogenesis"/>
    <property type="evidence" value="ECO:0007669"/>
    <property type="project" value="UniProtKB-ARBA"/>
</dbReference>
<keyword evidence="5" id="KW-0276">Fatty acid metabolism</keyword>
<dbReference type="InterPro" id="IPR042099">
    <property type="entry name" value="ANL_N_sf"/>
</dbReference>
<dbReference type="NCBIfam" id="TIGR01733">
    <property type="entry name" value="AA-adenyl-dom"/>
    <property type="match status" value="1"/>
</dbReference>
<feature type="domain" description="Carrier" evidence="8">
    <location>
        <begin position="635"/>
        <end position="710"/>
    </location>
</feature>
<gene>
    <name evidence="9" type="primary">pksJ</name>
    <name evidence="9" type="ORF">Poly24_52370</name>
</gene>
<dbReference type="FunFam" id="3.40.50.980:FF:000001">
    <property type="entry name" value="Non-ribosomal peptide synthetase"/>
    <property type="match status" value="1"/>
</dbReference>
<evidence type="ECO:0000259" key="8">
    <source>
        <dbReference type="PROSITE" id="PS50075"/>
    </source>
</evidence>
<dbReference type="Pfam" id="PF00550">
    <property type="entry name" value="PP-binding"/>
    <property type="match status" value="2"/>
</dbReference>
<evidence type="ECO:0000256" key="2">
    <source>
        <dbReference type="ARBA" id="ARBA00006432"/>
    </source>
</evidence>
<dbReference type="GO" id="GO:0005737">
    <property type="term" value="C:cytoplasm"/>
    <property type="evidence" value="ECO:0007669"/>
    <property type="project" value="TreeGrafter"/>
</dbReference>
<accession>A0A518K129</accession>
<feature type="compositionally biased region" description="Basic and acidic residues" evidence="7">
    <location>
        <begin position="1780"/>
        <end position="1793"/>
    </location>
</feature>
<dbReference type="KEGG" id="rcf:Poly24_52370"/>
<dbReference type="FunFam" id="1.10.1200.10:FF:000016">
    <property type="entry name" value="Non-ribosomal peptide synthase"/>
    <property type="match status" value="1"/>
</dbReference>
<dbReference type="PANTHER" id="PTHR45527">
    <property type="entry name" value="NONRIBOSOMAL PEPTIDE SYNTHETASE"/>
    <property type="match status" value="1"/>
</dbReference>
<keyword evidence="3" id="KW-0596">Phosphopantetheine</keyword>
<evidence type="ECO:0000313" key="10">
    <source>
        <dbReference type="Proteomes" id="UP000315082"/>
    </source>
</evidence>
<dbReference type="GO" id="GO:0044550">
    <property type="term" value="P:secondary metabolite biosynthetic process"/>
    <property type="evidence" value="ECO:0007669"/>
    <property type="project" value="TreeGrafter"/>
</dbReference>
<dbReference type="GO" id="GO:0043041">
    <property type="term" value="P:amino acid activation for nonribosomal peptide biosynthetic process"/>
    <property type="evidence" value="ECO:0007669"/>
    <property type="project" value="TreeGrafter"/>
</dbReference>
<dbReference type="Pfam" id="PF00668">
    <property type="entry name" value="Condensation"/>
    <property type="match status" value="1"/>
</dbReference>
<dbReference type="InterPro" id="IPR000873">
    <property type="entry name" value="AMP-dep_synth/lig_dom"/>
</dbReference>
<dbReference type="InterPro" id="IPR045851">
    <property type="entry name" value="AMP-bd_C_sf"/>
</dbReference>
<evidence type="ECO:0000256" key="3">
    <source>
        <dbReference type="ARBA" id="ARBA00022450"/>
    </source>
</evidence>
<dbReference type="InterPro" id="IPR001242">
    <property type="entry name" value="Condensation_dom"/>
</dbReference>
<dbReference type="InterPro" id="IPR040097">
    <property type="entry name" value="FAAL/FAAC"/>
</dbReference>
<protein>
    <submittedName>
        <fullName evidence="9">Polyketide synthase PksJ</fullName>
    </submittedName>
</protein>
<sequence length="1793" mass="195136">METDKHPAVKLRNLKRSRESIGTKLLDATENSIDHNPHHQGFSAPVATSAPKELPTLVHRLRWYGQTEHADRTAFTMVLDHDFNDTQLNYRDLDHRARAIAARIQALGGAGERVLIVLDPGMDYVSSLFGCMYAGAVAVPVYPPSMLRLQHTLGRLQAIIQNADAKVMLSSREIIGPQLSPLWNLDNAAAIAVDELSLSAADDWRPSAPAPDELALLQYTSGSTGIPRGVALTHANLMHNLRALVRHYHFPGAKALHWLPPYHDMGLIGGILLPAYEGVETVILTPKNFISNPLHWLQAIDRYQGTSNGSPNFGYELCVRKIKPEQCEGLDLSSWKVAVSGAEPVRAATAKRFTEKFQPYGFDPSAFSPAMGMAETTVIMTGSPLGKMPIMYEVDSRALAAGRIEQVDAPGPGTQTLVSSGEAVLGMEVEIVDPQTCRLAGPGQVAEIWARSGSIAAGYWNQPELTQATFHATIADTGESGYLRTGDLGCIIDGQLIVTGRIKELIIIGGRNYYPHDIEATVQSISEAFKPDSGTAFSIDHDGQEQLVVLQEVWRPGKFAIDNLLPEALEAIAESHQVTPHAIVLVKSGSLPKTSSGKLRRRDCRQMFLDGELSEVRRWQAGGFAATQAAAEFEAPETETEVALASIWNELLHVDEISRHHDFFDLGGQSLLVGQLVTRIGEQFGVEIGLSTLFSHSTLGRLAAAIDEGEGRLKDEVTRRDHDAKVAPLSAAQQRFWLLHELEQTNVFLHVPVSLQITGDVDADRLEASLAAICQRHPALRTIIEMSGDVPMQRVLDDAPLRLQRLNASPESVAKVRADLVRQPFDLQTAPLMRAALIETGPSQYQLEIVLHHIVCDASSVEILLRDLIAAAPVDAEQLTYLDFAQWDQSESHIAQIDQKVGYWQTRLAGIPERLQLPVAESDVAASDESPAITRALDGSLARDLESVARDHGTTASMVYLAAYQHVLSRYTGSSDLPIAMPTTDRPSSQLAATVGCFMNPIIFRGQIDRQASFLRLLRSTRDHLLQDLEHANVPFQRVVESIDHQRSLDAMPLAQNMFLFQQPLHASDAPIEIAGGTLQAVQPDYAAVTAYDLSMVIHPSSTTEITVVHNDHIDRATAEGVLDLMEATLQAIAANPACALIDLPSASPTDRKAFEQLNLATAAECDSATLCQRLADVAANAADKIAITDDHRGLSYSALDAQSTALAKVLRQRGIAAGNLVGVDMQRSIEMLVGMLAVWKAGAAYVPLDPALPQERLAMMIEDAGLAAILSDTTSMQADVPVWQFAELSRLDAQDLSLDGPLPTDLAYVIYTSGSTGKPKGVAIEHHSVANLLNSFAARPGFTADDSILALTTTSFDISVLELFLPLWAGGHVRLTADRAATEPESLKSILETEPITHLQTTPSTLRVLMTTGWTPSRQLRVFSGGEPLPADLASQLLASGCELWNVYGPTETTVWSTISRVEGERVCIGQAIDNTTIHLLDPELRPVPRGVSGELCIGGAGVARGYWNQPELTRQRFVTLPPTSFSADDSSTTDQPSPRVYRTGDQVRIDSRGELHFLARNDRQIKLRGFRIELDEIESAIESVAGVHRAAVVVRGEAAQQQIVAFCQTDVDVDAIRRSIGGRLPQYMLPSTICRLPAIPQTPAGKTDYKALPLPNTEPVAVAAIALPQSPLEHAVANLWQEVLQTGPIGRDVSFFELGGNSLQAAQLLSRLRDQFEAKIPLRLLYDSPTIAAIAESIVQDQLQQADIDEIRMLEELESLSDEEVQRRLGSLDASGDDAGRDRNDNLSDSQ</sequence>
<keyword evidence="4" id="KW-0597">Phosphoprotein</keyword>
<dbReference type="Gene3D" id="3.30.559.30">
    <property type="entry name" value="Nonribosomal peptide synthetase, condensation domain"/>
    <property type="match status" value="1"/>
</dbReference>
<dbReference type="InterPro" id="IPR023213">
    <property type="entry name" value="CAT-like_dom_sf"/>
</dbReference>
<evidence type="ECO:0000256" key="7">
    <source>
        <dbReference type="SAM" id="MobiDB-lite"/>
    </source>
</evidence>
<feature type="domain" description="Carrier" evidence="8">
    <location>
        <begin position="1669"/>
        <end position="1744"/>
    </location>
</feature>
<dbReference type="Proteomes" id="UP000315082">
    <property type="component" value="Chromosome"/>
</dbReference>
<comment type="similarity">
    <text evidence="2">Belongs to the ATP-dependent AMP-binding enzyme family.</text>
</comment>
<dbReference type="GO" id="GO:0072330">
    <property type="term" value="P:monocarboxylic acid biosynthetic process"/>
    <property type="evidence" value="ECO:0007669"/>
    <property type="project" value="UniProtKB-ARBA"/>
</dbReference>
<dbReference type="SUPFAM" id="SSF47336">
    <property type="entry name" value="ACP-like"/>
    <property type="match status" value="2"/>
</dbReference>
<feature type="region of interest" description="Disordered" evidence="7">
    <location>
        <begin position="1765"/>
        <end position="1793"/>
    </location>
</feature>
<dbReference type="Gene3D" id="3.40.50.12780">
    <property type="entry name" value="N-terminal domain of ligase-like"/>
    <property type="match status" value="2"/>
</dbReference>
<evidence type="ECO:0000313" key="9">
    <source>
        <dbReference type="EMBL" id="QDV71500.1"/>
    </source>
</evidence>
<dbReference type="InterPro" id="IPR009081">
    <property type="entry name" value="PP-bd_ACP"/>
</dbReference>
<reference evidence="9 10" key="1">
    <citation type="submission" date="2019-02" db="EMBL/GenBank/DDBJ databases">
        <title>Deep-cultivation of Planctomycetes and their phenomic and genomic characterization uncovers novel biology.</title>
        <authorList>
            <person name="Wiegand S."/>
            <person name="Jogler M."/>
            <person name="Boedeker C."/>
            <person name="Pinto D."/>
            <person name="Vollmers J."/>
            <person name="Rivas-Marin E."/>
            <person name="Kohn T."/>
            <person name="Peeters S.H."/>
            <person name="Heuer A."/>
            <person name="Rast P."/>
            <person name="Oberbeckmann S."/>
            <person name="Bunk B."/>
            <person name="Jeske O."/>
            <person name="Meyerdierks A."/>
            <person name="Storesund J.E."/>
            <person name="Kallscheuer N."/>
            <person name="Luecker S."/>
            <person name="Lage O.M."/>
            <person name="Pohl T."/>
            <person name="Merkel B.J."/>
            <person name="Hornburger P."/>
            <person name="Mueller R.-W."/>
            <person name="Bruemmer F."/>
            <person name="Labrenz M."/>
            <person name="Spormann A.M."/>
            <person name="Op den Camp H."/>
            <person name="Overmann J."/>
            <person name="Amann R."/>
            <person name="Jetten M.S.M."/>
            <person name="Mascher T."/>
            <person name="Medema M.H."/>
            <person name="Devos D.P."/>
            <person name="Kaster A.-K."/>
            <person name="Ovreas L."/>
            <person name="Rohde M."/>
            <person name="Galperin M.Y."/>
            <person name="Jogler C."/>
        </authorList>
    </citation>
    <scope>NUCLEOTIDE SEQUENCE [LARGE SCALE GENOMIC DNA]</scope>
    <source>
        <strain evidence="9 10">Poly24</strain>
    </source>
</reference>
<dbReference type="PANTHER" id="PTHR45527:SF1">
    <property type="entry name" value="FATTY ACID SYNTHASE"/>
    <property type="match status" value="1"/>
</dbReference>
<dbReference type="CDD" id="cd05931">
    <property type="entry name" value="FAAL"/>
    <property type="match status" value="1"/>
</dbReference>
<dbReference type="Pfam" id="PF23024">
    <property type="entry name" value="AMP-dom_DIP2-like"/>
    <property type="match status" value="1"/>
</dbReference>
<dbReference type="InterPro" id="IPR006162">
    <property type="entry name" value="Ppantetheine_attach_site"/>
</dbReference>
<proteinExistence type="inferred from homology"/>
<evidence type="ECO:0000256" key="1">
    <source>
        <dbReference type="ARBA" id="ARBA00001957"/>
    </source>
</evidence>
<dbReference type="Gene3D" id="3.30.300.30">
    <property type="match status" value="2"/>
</dbReference>
<dbReference type="CDD" id="cd19531">
    <property type="entry name" value="LCL_NRPS-like"/>
    <property type="match status" value="1"/>
</dbReference>
<keyword evidence="6" id="KW-0443">Lipid metabolism</keyword>
<dbReference type="Pfam" id="PF00501">
    <property type="entry name" value="AMP-binding"/>
    <property type="match status" value="2"/>
</dbReference>
<dbReference type="Pfam" id="PF13193">
    <property type="entry name" value="AMP-binding_C"/>
    <property type="match status" value="1"/>
</dbReference>
<dbReference type="PROSITE" id="PS00012">
    <property type="entry name" value="PHOSPHOPANTETHEINE"/>
    <property type="match status" value="1"/>
</dbReference>
<dbReference type="InterPro" id="IPR036736">
    <property type="entry name" value="ACP-like_sf"/>
</dbReference>
<dbReference type="SMART" id="SM00823">
    <property type="entry name" value="PKS_PP"/>
    <property type="match status" value="2"/>
</dbReference>
<evidence type="ECO:0000256" key="5">
    <source>
        <dbReference type="ARBA" id="ARBA00022832"/>
    </source>
</evidence>
<dbReference type="GO" id="GO:0003824">
    <property type="term" value="F:catalytic activity"/>
    <property type="evidence" value="ECO:0007669"/>
    <property type="project" value="InterPro"/>
</dbReference>
<dbReference type="PROSITE" id="PS00455">
    <property type="entry name" value="AMP_BINDING"/>
    <property type="match status" value="2"/>
</dbReference>
<keyword evidence="10" id="KW-1185">Reference proteome</keyword>
<organism evidence="9 10">
    <name type="scientific">Rosistilla carotiformis</name>
    <dbReference type="NCBI Taxonomy" id="2528017"/>
    <lineage>
        <taxon>Bacteria</taxon>
        <taxon>Pseudomonadati</taxon>
        <taxon>Planctomycetota</taxon>
        <taxon>Planctomycetia</taxon>
        <taxon>Pirellulales</taxon>
        <taxon>Pirellulaceae</taxon>
        <taxon>Rosistilla</taxon>
    </lineage>
</organism>
<dbReference type="GO" id="GO:0006631">
    <property type="term" value="P:fatty acid metabolic process"/>
    <property type="evidence" value="ECO:0007669"/>
    <property type="project" value="UniProtKB-KW"/>
</dbReference>
<dbReference type="InterPro" id="IPR025110">
    <property type="entry name" value="AMP-bd_C"/>
</dbReference>
<dbReference type="InterPro" id="IPR010071">
    <property type="entry name" value="AA_adenyl_dom"/>
</dbReference>
<dbReference type="Gene3D" id="1.10.1200.10">
    <property type="entry name" value="ACP-like"/>
    <property type="match status" value="2"/>
</dbReference>
<dbReference type="EMBL" id="CP036348">
    <property type="protein sequence ID" value="QDV71500.1"/>
    <property type="molecule type" value="Genomic_DNA"/>
</dbReference>
<comment type="cofactor">
    <cofactor evidence="1">
        <name>pantetheine 4'-phosphate</name>
        <dbReference type="ChEBI" id="CHEBI:47942"/>
    </cofactor>
</comment>
<dbReference type="InterPro" id="IPR020806">
    <property type="entry name" value="PKS_PP-bd"/>
</dbReference>
<dbReference type="SUPFAM" id="SSF52777">
    <property type="entry name" value="CoA-dependent acyltransferases"/>
    <property type="match status" value="2"/>
</dbReference>
<dbReference type="GO" id="GO:0031177">
    <property type="term" value="F:phosphopantetheine binding"/>
    <property type="evidence" value="ECO:0007669"/>
    <property type="project" value="InterPro"/>
</dbReference>
<dbReference type="Gene3D" id="3.30.559.10">
    <property type="entry name" value="Chloramphenicol acetyltransferase-like domain"/>
    <property type="match status" value="1"/>
</dbReference>
<name>A0A518K129_9BACT</name>
<dbReference type="GO" id="GO:0008610">
    <property type="term" value="P:lipid biosynthetic process"/>
    <property type="evidence" value="ECO:0007669"/>
    <property type="project" value="InterPro"/>
</dbReference>
<evidence type="ECO:0000256" key="4">
    <source>
        <dbReference type="ARBA" id="ARBA00022553"/>
    </source>
</evidence>
<dbReference type="InterPro" id="IPR020845">
    <property type="entry name" value="AMP-binding_CS"/>
</dbReference>
<dbReference type="PROSITE" id="PS50075">
    <property type="entry name" value="CARRIER"/>
    <property type="match status" value="2"/>
</dbReference>
<dbReference type="SUPFAM" id="SSF56801">
    <property type="entry name" value="Acetyl-CoA synthetase-like"/>
    <property type="match status" value="2"/>
</dbReference>
<evidence type="ECO:0000256" key="6">
    <source>
        <dbReference type="ARBA" id="ARBA00023098"/>
    </source>
</evidence>
<dbReference type="FunFam" id="3.40.50.12780:FF:000013">
    <property type="entry name" value="Long-chain-fatty-acid--AMP ligase FadD32"/>
    <property type="match status" value="1"/>
</dbReference>